<feature type="region of interest" description="Disordered" evidence="2">
    <location>
        <begin position="461"/>
        <end position="482"/>
    </location>
</feature>
<gene>
    <name evidence="6" type="primary">FAM186A</name>
</gene>
<organism evidence="5 6">
    <name type="scientific">Sapajus apella</name>
    <name type="common">Brown-capped capuchin</name>
    <name type="synonym">Cebus apella</name>
    <dbReference type="NCBI Taxonomy" id="9515"/>
    <lineage>
        <taxon>Eukaryota</taxon>
        <taxon>Metazoa</taxon>
        <taxon>Chordata</taxon>
        <taxon>Craniata</taxon>
        <taxon>Vertebrata</taxon>
        <taxon>Euteleostomi</taxon>
        <taxon>Mammalia</taxon>
        <taxon>Eutheria</taxon>
        <taxon>Euarchontoglires</taxon>
        <taxon>Primates</taxon>
        <taxon>Haplorrhini</taxon>
        <taxon>Platyrrhini</taxon>
        <taxon>Cebidae</taxon>
        <taxon>Cebinae</taxon>
        <taxon>Sapajus</taxon>
    </lineage>
</organism>
<protein>
    <submittedName>
        <fullName evidence="6">Protein FAM186A</fullName>
    </submittedName>
</protein>
<evidence type="ECO:0000259" key="4">
    <source>
        <dbReference type="Pfam" id="PF20870"/>
    </source>
</evidence>
<feature type="compositionally biased region" description="Polar residues" evidence="2">
    <location>
        <begin position="411"/>
        <end position="425"/>
    </location>
</feature>
<feature type="region of interest" description="Disordered" evidence="2">
    <location>
        <begin position="411"/>
        <end position="437"/>
    </location>
</feature>
<evidence type="ECO:0000313" key="5">
    <source>
        <dbReference type="Proteomes" id="UP000504640"/>
    </source>
</evidence>
<dbReference type="PANTHER" id="PTHR33590:SF2">
    <property type="entry name" value="PROTEIN FAM186A"/>
    <property type="match status" value="1"/>
</dbReference>
<evidence type="ECO:0000256" key="1">
    <source>
        <dbReference type="SAM" id="Coils"/>
    </source>
</evidence>
<feature type="compositionally biased region" description="Basic and acidic residues" evidence="2">
    <location>
        <begin position="939"/>
        <end position="949"/>
    </location>
</feature>
<feature type="domain" description="FAM186A/B C-terminal" evidence="3">
    <location>
        <begin position="2009"/>
        <end position="2237"/>
    </location>
</feature>
<feature type="region of interest" description="Disordered" evidence="2">
    <location>
        <begin position="1022"/>
        <end position="1052"/>
    </location>
</feature>
<feature type="region of interest" description="Disordered" evidence="2">
    <location>
        <begin position="586"/>
        <end position="623"/>
    </location>
</feature>
<dbReference type="InterPro" id="IPR049146">
    <property type="entry name" value="FAM186A_B_C"/>
</dbReference>
<feature type="compositionally biased region" description="Basic residues" evidence="2">
    <location>
        <begin position="592"/>
        <end position="601"/>
    </location>
</feature>
<dbReference type="Proteomes" id="UP000504640">
    <property type="component" value="Unplaced"/>
</dbReference>
<dbReference type="InterPro" id="IPR049144">
    <property type="entry name" value="FAM186A_B_N"/>
</dbReference>
<dbReference type="GeneID" id="116554756"/>
<feature type="region of interest" description="Disordered" evidence="2">
    <location>
        <begin position="851"/>
        <end position="911"/>
    </location>
</feature>
<reference evidence="6" key="1">
    <citation type="submission" date="2025-08" db="UniProtKB">
        <authorList>
            <consortium name="RefSeq"/>
        </authorList>
    </citation>
    <scope>IDENTIFICATION</scope>
    <source>
        <tissue evidence="6">Blood</tissue>
    </source>
</reference>
<dbReference type="Pfam" id="PF20869">
    <property type="entry name" value="FAM186A_PQQAQ"/>
    <property type="match status" value="7"/>
</dbReference>
<feature type="compositionally biased region" description="Basic and acidic residues" evidence="2">
    <location>
        <begin position="785"/>
        <end position="807"/>
    </location>
</feature>
<dbReference type="Pfam" id="PF20870">
    <property type="entry name" value="FAM186A-B_N"/>
    <property type="match status" value="1"/>
</dbReference>
<feature type="region of interest" description="Disordered" evidence="2">
    <location>
        <begin position="785"/>
        <end position="823"/>
    </location>
</feature>
<proteinExistence type="predicted"/>
<keyword evidence="1" id="KW-0175">Coiled coil</keyword>
<evidence type="ECO:0000313" key="6">
    <source>
        <dbReference type="RefSeq" id="XP_032138745.1"/>
    </source>
</evidence>
<feature type="region of interest" description="Disordered" evidence="2">
    <location>
        <begin position="939"/>
        <end position="979"/>
    </location>
</feature>
<name>A0A6J3I949_SAPAP</name>
<feature type="compositionally biased region" description="Basic and acidic residues" evidence="2">
    <location>
        <begin position="851"/>
        <end position="895"/>
    </location>
</feature>
<accession>A0A6J3I949</accession>
<dbReference type="InterPro" id="IPR049147">
    <property type="entry name" value="FAM186A_PQQAQ"/>
</dbReference>
<dbReference type="PANTHER" id="PTHR33590">
    <property type="entry name" value="GLUTENIN, HIGH MOLECULAR WEIGHT SUBUNIT PW212-RELATED PROTEIN"/>
    <property type="match status" value="1"/>
</dbReference>
<dbReference type="RefSeq" id="XP_032138745.1">
    <property type="nucleotide sequence ID" value="XM_032282854.1"/>
</dbReference>
<feature type="compositionally biased region" description="Pro residues" evidence="2">
    <location>
        <begin position="1033"/>
        <end position="1045"/>
    </location>
</feature>
<keyword evidence="5" id="KW-1185">Reference proteome</keyword>
<evidence type="ECO:0000259" key="3">
    <source>
        <dbReference type="Pfam" id="PF20865"/>
    </source>
</evidence>
<dbReference type="Pfam" id="PF20865">
    <property type="entry name" value="FAM186A-B_C"/>
    <property type="match status" value="1"/>
</dbReference>
<feature type="compositionally biased region" description="Basic and acidic residues" evidence="2">
    <location>
        <begin position="956"/>
        <end position="979"/>
    </location>
</feature>
<feature type="coiled-coil region" evidence="1">
    <location>
        <begin position="299"/>
        <end position="333"/>
    </location>
</feature>
<sequence>MFIKMQNEIDHDHESEKYIKDSTIMRRDPQNVLGPSVLPKLEIPFSVKDIISRIERAQLHRAREDIDMQLGEIMNNVHRIMTRYTLVFNSPPERNVSLAEHKRKQRTSFLEKMATYAKTAEIREKTLVNILVWLEEWNAILSEITVMDVDEHHHWIAQMEMLPETLKAIDNNVKILSRFSTFFLDEKKKQKKKILSRGTLWKSWKERVMKRPATAHALRPDQMISDQFATNTKVSEIQGMLQELIATTMFSTLENNAIKYISSTIVNLSKALSALSDELKGINFQSSTIYEHETSEAGKELSLNIIQDLSNENEMLQQKLHDAEEKCEQLLRSKIVTEQVYKTLSASSTVKALPGSSLQSSRATIKADDIEDNMDNILDKELENIVKEVQRKGTKGSGITWDSTISYTAQAETTPDLTEQQQQPVASKDISEDGTKDYVSLRKGDEYQAWKKKHTKVTYVDETSEPNLSDNKDGQKVSEAQPSQYYELLEKKRKEKKSISEVKSKSPTEAKGQHLFFTETKSQGGRSRTSIMLEQFRKVKRESPFDRRPTEPEIKVEPTTEALHKESKGEIRSLVKPLSTIQSDYTAEPQKGKIKGKKHHISSGTTASKEEKTEEKEVLTKQVKSHQLVKSLSRVAKEISESTRVLESPDGKSEQSNLEEFQNAIMAFLKQKIDNIGKPFDIKTHLKEEELLKRAEAEKLGTIKAKMEEYFQKVAETVTKILRKYKDKKKEEQVGKPKKQKKVVSFMPGLHFQKSESSTFLSHESTDPVINNLIQMILAEIESERDVSTVPKVQKDRKEREEQRQEQEDLQEDQEQMSGVSLKQQLLEERNLLKEHYKRISENWEEKKVYRQMKEGKQEQQRQKQWQEEEIWKTEQKERTPKQTEQEDKQKQRGLEEEELPESSLQWLEEGMQKMKAQGLLLEKENGQIRQIQKEVKHLEPIIKQEKEKKKQKPGRGLEDLERQRQTETKDRMQMKKTKPTELEKVVIQTPMTLSPRWKSAVKDVQQLYQGEAFHRNLKKLENLPDEKKPVLATPPSPQSSPPGALPISGQPLSKRIHFTPQLAQEVGITLSPQQAQELGIPLTPRQAQAQGITLTPQQAQALGIPLTPQQAQELGIPLTPQQAQDQGITLTPQQAQELGITLTPQQAQAPGIPLTPQQAQALGITLTPQQAEAQGITLTSQQAQALGIPLTPQQAQAQKITLTPQQAQALEIPLTPQQAQELGITLTPQQAQALGIPLTLQQAQELGIPLTPQQAQAQGITLTPQQAQALGIPLTPQQAQGQKITLTPQQAQVLGIPLTPQQAQAQGITLTSQQAQELGITLTPQQTQALGISLTPQQAQALGIPLTPQQAQALGIPLTPQQAQELGIPLTPQQAQELGIPLTPQQAQVLGIPLTPQQAQALGIPLTPQQALELGIRLTPQQAQAQGIPLTPQQAQELGIPLTPQQAQELGITISPQQAQELGIALTSQQAQAQGITLTPQQAQALGVPITSANAWVSAVTLTPVQTQALESPIYLEQAQEQSLKLGVPLTLDKAHTLGSLLTLSQVQPLGFPFTPGQVQPVRITLMSEHDPKSRASVTPRVPHIPKQQAILATPTHRLFQESKASLPTGQSIISRLSPSLRLSLASSAPTAEKSSIFGVSSTPLQVSRLPLNQGTFAPGKPLEMGILPEAGTLGPPQTLHSSGQTLVYGGQSTSVQLPAPQALPTPGQLPISGAPPTPGQPFEQEALSSRELFKTGASLTPLPPRMSKAPLAPRQQLIAAVPPASGQIPSLWAPLFPGQPLVPGASSIHGDRLQSGSLTFSEQLQEFQPPATAEQSPYIQAPSTLGQHLAPWTLPEQASSLWIPPTPRHPPIWSPSFAKKRLAFISSLKSKSALIHPSAPDFKVSQAPFTTKFQMSEVSDTSEETQILRDPFAIESFRTFQSHLTKYRTPVSQTPYTDEGALPTLMKPTISLSSLTTLLKTTQISPPEWYQKSRFPPIDKPWILSSVSGTKKPKIMVPPSSPKELEEKRYFVDVEAQKKNLILLNRAIKTCGFPSQLHITARTLIIEILHMDTVQLGYLFRKYIAYRLIQYARNNIMKRLKAIQNTGKGYETRKLYVMLSRLDDYQKKVMQVWTEKQKSLGQKRNQCLKKMIHVFDELKKIHDLNLSQPIPLIIKGKQIPASTIFVQKPFLKLLMEEDRTSDIFKKFRQQEDQTEAIWNVDLSTTSYPIAEKTSMHSLWAQLGGYPDIPRLLQLDVQSTFRKSLASLQSQ</sequence>
<feature type="compositionally biased region" description="Basic and acidic residues" evidence="2">
    <location>
        <begin position="608"/>
        <end position="619"/>
    </location>
</feature>
<evidence type="ECO:0000256" key="2">
    <source>
        <dbReference type="SAM" id="MobiDB-lite"/>
    </source>
</evidence>
<feature type="domain" description="FAM186A/B N-terminal" evidence="4">
    <location>
        <begin position="39"/>
        <end position="280"/>
    </location>
</feature>
<dbReference type="CTD" id="121006"/>